<gene>
    <name evidence="9" type="ORF">TTHERM_000056049</name>
</gene>
<evidence type="ECO:0000256" key="5">
    <source>
        <dbReference type="ARBA" id="ARBA00023157"/>
    </source>
</evidence>
<keyword evidence="7" id="KW-0812">Transmembrane</keyword>
<keyword evidence="3 8" id="KW-0732">Signal</keyword>
<evidence type="ECO:0000256" key="7">
    <source>
        <dbReference type="SAM" id="Phobius"/>
    </source>
</evidence>
<dbReference type="SUPFAM" id="SSF53254">
    <property type="entry name" value="Phosphoglycerate mutase-like"/>
    <property type="match status" value="1"/>
</dbReference>
<evidence type="ECO:0000256" key="4">
    <source>
        <dbReference type="ARBA" id="ARBA00022801"/>
    </source>
</evidence>
<keyword evidence="5" id="KW-1015">Disulfide bond</keyword>
<dbReference type="GeneID" id="24437027"/>
<name>W7XKG8_TETTS</name>
<dbReference type="GO" id="GO:0003993">
    <property type="term" value="F:acid phosphatase activity"/>
    <property type="evidence" value="ECO:0007669"/>
    <property type="project" value="UniProtKB-EC"/>
</dbReference>
<dbReference type="RefSeq" id="XP_012650949.1">
    <property type="nucleotide sequence ID" value="XM_012795495.1"/>
</dbReference>
<keyword evidence="6" id="KW-0325">Glycoprotein</keyword>
<evidence type="ECO:0000256" key="1">
    <source>
        <dbReference type="ARBA" id="ARBA00000032"/>
    </source>
</evidence>
<dbReference type="Gene3D" id="3.40.50.1240">
    <property type="entry name" value="Phosphoglycerate mutase-like"/>
    <property type="match status" value="1"/>
</dbReference>
<dbReference type="Proteomes" id="UP000009168">
    <property type="component" value="Unassembled WGS sequence"/>
</dbReference>
<feature type="signal peptide" evidence="8">
    <location>
        <begin position="1"/>
        <end position="18"/>
    </location>
</feature>
<dbReference type="CDD" id="cd07061">
    <property type="entry name" value="HP_HAP_like"/>
    <property type="match status" value="1"/>
</dbReference>
<keyword evidence="7" id="KW-0472">Membrane</keyword>
<evidence type="ECO:0000313" key="9">
    <source>
        <dbReference type="EMBL" id="EWS76516.1"/>
    </source>
</evidence>
<evidence type="ECO:0000256" key="8">
    <source>
        <dbReference type="SAM" id="SignalP"/>
    </source>
</evidence>
<dbReference type="InParanoid" id="W7XKG8"/>
<sequence length="472" mass="54556">MYKNILLAFCFALALTNAKLLFVSEAYRHGARGSLSPYYDGKNQSDIAGQLTATGQRQHFNFGQILRNEYIYNQNFMSEKYNYTEIYVKADDCDRTIMSALSHFQGFYPEHFGAKLPQNLPQNYTYPPFSSEFMNTTQISDNYAFPNGIQVLPVHVSSEKNDFIFLASKICLNYPIHVAEFMAENVKDSAYVDAHMAKYYLELSIIFKKTIAGWIMTEGLHDTLIADLYNGRPIPQLSQDTWKAIEFLDDFYWFFMQSGSLKAVKLITQPMLEDILQKFDAAIAGTSPLKWLSFSGHDSNVAPLLRILNFTNYECLMNEYFKLNSTQTYLNCVHRPAFASSVIIELHQNDTDNSQNFVRIRYNGEYMNICERNSTYCDYNEFKARLNFQFPQDYKKECGIQNLFAKSSSFSNVASNSSNEQEDSLIIIVFVQLAALIAIGWYAIRTKKQQKNQQNQMYTMPLQQQVYYQQAF</sequence>
<feature type="transmembrane region" description="Helical" evidence="7">
    <location>
        <begin position="425"/>
        <end position="444"/>
    </location>
</feature>
<evidence type="ECO:0000256" key="2">
    <source>
        <dbReference type="ARBA" id="ARBA00005375"/>
    </source>
</evidence>
<dbReference type="InterPro" id="IPR029033">
    <property type="entry name" value="His_PPase_superfam"/>
</dbReference>
<proteinExistence type="inferred from homology"/>
<dbReference type="PANTHER" id="PTHR11567:SF211">
    <property type="entry name" value="PROSTATIC ACID PHOSPHATASE"/>
    <property type="match status" value="1"/>
</dbReference>
<dbReference type="Pfam" id="PF00328">
    <property type="entry name" value="His_Phos_2"/>
    <property type="match status" value="1"/>
</dbReference>
<dbReference type="InterPro" id="IPR050645">
    <property type="entry name" value="Histidine_acid_phosphatase"/>
</dbReference>
<keyword evidence="10" id="KW-1185">Reference proteome</keyword>
<dbReference type="KEGG" id="tet:TTHERM_000056049"/>
<evidence type="ECO:0000313" key="10">
    <source>
        <dbReference type="Proteomes" id="UP000009168"/>
    </source>
</evidence>
<dbReference type="EMBL" id="GG662853">
    <property type="protein sequence ID" value="EWS76516.1"/>
    <property type="molecule type" value="Genomic_DNA"/>
</dbReference>
<dbReference type="AlphaFoldDB" id="W7XKG8"/>
<organism evidence="9 10">
    <name type="scientific">Tetrahymena thermophila (strain SB210)</name>
    <dbReference type="NCBI Taxonomy" id="312017"/>
    <lineage>
        <taxon>Eukaryota</taxon>
        <taxon>Sar</taxon>
        <taxon>Alveolata</taxon>
        <taxon>Ciliophora</taxon>
        <taxon>Intramacronucleata</taxon>
        <taxon>Oligohymenophorea</taxon>
        <taxon>Hymenostomatida</taxon>
        <taxon>Tetrahymenina</taxon>
        <taxon>Tetrahymenidae</taxon>
        <taxon>Tetrahymena</taxon>
    </lineage>
</organism>
<evidence type="ECO:0000256" key="6">
    <source>
        <dbReference type="ARBA" id="ARBA00023180"/>
    </source>
</evidence>
<keyword evidence="7" id="KW-1133">Transmembrane helix</keyword>
<dbReference type="OrthoDB" id="299201at2759"/>
<evidence type="ECO:0000256" key="3">
    <source>
        <dbReference type="ARBA" id="ARBA00022729"/>
    </source>
</evidence>
<dbReference type="PANTHER" id="PTHR11567">
    <property type="entry name" value="ACID PHOSPHATASE-RELATED"/>
    <property type="match status" value="1"/>
</dbReference>
<keyword evidence="4" id="KW-0378">Hydrolase</keyword>
<comment type="similarity">
    <text evidence="2">Belongs to the histidine acid phosphatase family.</text>
</comment>
<protein>
    <submittedName>
        <fullName evidence="9">Histidine phosphatase family (Branch 2) protein</fullName>
    </submittedName>
</protein>
<dbReference type="InterPro" id="IPR000560">
    <property type="entry name" value="His_Pase_clade-2"/>
</dbReference>
<accession>W7XKG8</accession>
<feature type="chain" id="PRO_5004903773" evidence="8">
    <location>
        <begin position="19"/>
        <end position="472"/>
    </location>
</feature>
<comment type="catalytic activity">
    <reaction evidence="1">
        <text>a phosphate monoester + H2O = an alcohol + phosphate</text>
        <dbReference type="Rhea" id="RHEA:15017"/>
        <dbReference type="ChEBI" id="CHEBI:15377"/>
        <dbReference type="ChEBI" id="CHEBI:30879"/>
        <dbReference type="ChEBI" id="CHEBI:43474"/>
        <dbReference type="ChEBI" id="CHEBI:67140"/>
        <dbReference type="EC" id="3.1.3.2"/>
    </reaction>
</comment>
<reference evidence="10" key="1">
    <citation type="journal article" date="2006" name="PLoS Biol.">
        <title>Macronuclear genome sequence of the ciliate Tetrahymena thermophila, a model eukaryote.</title>
        <authorList>
            <person name="Eisen J.A."/>
            <person name="Coyne R.S."/>
            <person name="Wu M."/>
            <person name="Wu D."/>
            <person name="Thiagarajan M."/>
            <person name="Wortman J.R."/>
            <person name="Badger J.H."/>
            <person name="Ren Q."/>
            <person name="Amedeo P."/>
            <person name="Jones K.M."/>
            <person name="Tallon L.J."/>
            <person name="Delcher A.L."/>
            <person name="Salzberg S.L."/>
            <person name="Silva J.C."/>
            <person name="Haas B.J."/>
            <person name="Majoros W.H."/>
            <person name="Farzad M."/>
            <person name="Carlton J.M."/>
            <person name="Smith R.K. Jr."/>
            <person name="Garg J."/>
            <person name="Pearlman R.E."/>
            <person name="Karrer K.M."/>
            <person name="Sun L."/>
            <person name="Manning G."/>
            <person name="Elde N.C."/>
            <person name="Turkewitz A.P."/>
            <person name="Asai D.J."/>
            <person name="Wilkes D.E."/>
            <person name="Wang Y."/>
            <person name="Cai H."/>
            <person name="Collins K."/>
            <person name="Stewart B.A."/>
            <person name="Lee S.R."/>
            <person name="Wilamowska K."/>
            <person name="Weinberg Z."/>
            <person name="Ruzzo W.L."/>
            <person name="Wloga D."/>
            <person name="Gaertig J."/>
            <person name="Frankel J."/>
            <person name="Tsao C.-C."/>
            <person name="Gorovsky M.A."/>
            <person name="Keeling P.J."/>
            <person name="Waller R.F."/>
            <person name="Patron N.J."/>
            <person name="Cherry J.M."/>
            <person name="Stover N.A."/>
            <person name="Krieger C.J."/>
            <person name="del Toro C."/>
            <person name="Ryder H.F."/>
            <person name="Williamson S.C."/>
            <person name="Barbeau R.A."/>
            <person name="Hamilton E.P."/>
            <person name="Orias E."/>
        </authorList>
    </citation>
    <scope>NUCLEOTIDE SEQUENCE [LARGE SCALE GENOMIC DNA]</scope>
    <source>
        <strain evidence="10">SB210</strain>
    </source>
</reference>